<accession>A0ABD3MZX9</accession>
<keyword evidence="1" id="KW-0547">Nucleotide-binding</keyword>
<dbReference type="PROSITE" id="PS00455">
    <property type="entry name" value="AMP_BINDING"/>
    <property type="match status" value="1"/>
</dbReference>
<organism evidence="4 5">
    <name type="scientific">Discostella pseudostelligera</name>
    <dbReference type="NCBI Taxonomy" id="259834"/>
    <lineage>
        <taxon>Eukaryota</taxon>
        <taxon>Sar</taxon>
        <taxon>Stramenopiles</taxon>
        <taxon>Ochrophyta</taxon>
        <taxon>Bacillariophyta</taxon>
        <taxon>Coscinodiscophyceae</taxon>
        <taxon>Thalassiosirophycidae</taxon>
        <taxon>Stephanodiscales</taxon>
        <taxon>Stephanodiscaceae</taxon>
        <taxon>Discostella</taxon>
    </lineage>
</organism>
<dbReference type="PANTHER" id="PTHR43272:SF33">
    <property type="entry name" value="AMP-BINDING DOMAIN-CONTAINING PROTEIN-RELATED"/>
    <property type="match status" value="1"/>
</dbReference>
<dbReference type="Pfam" id="PF23562">
    <property type="entry name" value="AMP-binding_C_3"/>
    <property type="match status" value="1"/>
</dbReference>
<evidence type="ECO:0000259" key="3">
    <source>
        <dbReference type="Pfam" id="PF00501"/>
    </source>
</evidence>
<dbReference type="InterPro" id="IPR020845">
    <property type="entry name" value="AMP-binding_CS"/>
</dbReference>
<evidence type="ECO:0000313" key="5">
    <source>
        <dbReference type="Proteomes" id="UP001530293"/>
    </source>
</evidence>
<dbReference type="InterPro" id="IPR000873">
    <property type="entry name" value="AMP-dep_synth/lig_dom"/>
</dbReference>
<dbReference type="Pfam" id="PF00501">
    <property type="entry name" value="AMP-binding"/>
    <property type="match status" value="1"/>
</dbReference>
<comment type="caution">
    <text evidence="4">The sequence shown here is derived from an EMBL/GenBank/DDBJ whole genome shotgun (WGS) entry which is preliminary data.</text>
</comment>
<evidence type="ECO:0000256" key="1">
    <source>
        <dbReference type="ARBA" id="ARBA00022741"/>
    </source>
</evidence>
<evidence type="ECO:0000313" key="4">
    <source>
        <dbReference type="EMBL" id="KAL3766035.1"/>
    </source>
</evidence>
<reference evidence="4 5" key="1">
    <citation type="submission" date="2024-10" db="EMBL/GenBank/DDBJ databases">
        <title>Updated reference genomes for cyclostephanoid diatoms.</title>
        <authorList>
            <person name="Roberts W.R."/>
            <person name="Alverson A.J."/>
        </authorList>
    </citation>
    <scope>NUCLEOTIDE SEQUENCE [LARGE SCALE GENOMIC DNA]</scope>
    <source>
        <strain evidence="4 5">AJA232-27</strain>
    </source>
</reference>
<gene>
    <name evidence="4" type="ORF">ACHAWU_002750</name>
</gene>
<name>A0ABD3MZX9_9STRA</name>
<keyword evidence="5" id="KW-1185">Reference proteome</keyword>
<keyword evidence="2" id="KW-0067">ATP-binding</keyword>
<dbReference type="GO" id="GO:0005524">
    <property type="term" value="F:ATP binding"/>
    <property type="evidence" value="ECO:0007669"/>
    <property type="project" value="UniProtKB-KW"/>
</dbReference>
<dbReference type="SUPFAM" id="SSF56801">
    <property type="entry name" value="Acetyl-CoA synthetase-like"/>
    <property type="match status" value="1"/>
</dbReference>
<dbReference type="InterPro" id="IPR042099">
    <property type="entry name" value="ANL_N_sf"/>
</dbReference>
<dbReference type="Gene3D" id="3.40.50.12780">
    <property type="entry name" value="N-terminal domain of ligase-like"/>
    <property type="match status" value="1"/>
</dbReference>
<proteinExistence type="predicted"/>
<feature type="domain" description="AMP-dependent synthetase/ligase" evidence="3">
    <location>
        <begin position="122"/>
        <end position="548"/>
    </location>
</feature>
<dbReference type="AlphaFoldDB" id="A0ABD3MZX9"/>
<protein>
    <recommendedName>
        <fullName evidence="3">AMP-dependent synthetase/ligase domain-containing protein</fullName>
    </recommendedName>
</protein>
<evidence type="ECO:0000256" key="2">
    <source>
        <dbReference type="ARBA" id="ARBA00022840"/>
    </source>
</evidence>
<dbReference type="EMBL" id="JALLBG020000089">
    <property type="protein sequence ID" value="KAL3766035.1"/>
    <property type="molecule type" value="Genomic_DNA"/>
</dbReference>
<sequence>MMATITSLFHPHRATMTSSLATISRLGRRQSSSILQLMHRAAISGGGSSQSMPMLFQSTRNLNSESYLQFNTLHELVTNATAAYGNNPLFGTFVGGGATKPTTNIISGKHCDDDSGSANANAFQWMTYTEFGKSVALCRIVLKQLGLRPYSKVGIISNNRQEWATIAAAAYSINAALVPMYEAQQPKDWTHILNDSECCVLFCATEDIYLKAKKEVLPCTPLVREVLCLDAPIGEPHSFAGAMANAETDFVAMDSGVVEPLEEDLANLIYTSGTTGKPKVIQRYCPAWLILIITLSSTSTSMISLAFALDIDNQVSNLKAARESGTHPLDFPSSQDRSLSFLPWAHSYGQGASMGICRGIPYILDDLQLVKPTLLFAVPTLYKKVHDGVINAMQNGSSIQRTLMRSALRIGKVYAAYRNGIVDDGTLAPPLGLIDSLKYKFLDSIVLSKIRNRFGGNLRAGFVAGAACPKEVINFMDAVGIPVCEGYGLTETSPAIAINVLSRRKVGSVGQALNGVRCWIVDPEGKPVGPGQEGEICCSGPNVMKGYHNNLDATNEVITLAPDGKPMFHTGDLGKLDNDGFLFVTGRLKDLYKLENGKYVCPTPIEEAIGMSRFISQVVVCGANRPYNVALVVPDWVAIRSEFGISNDIPEEDLVNSEKVKGLISAEIKLNCYNIKKFEIPLAFAFVAPFTADMVTPKMSIRRHVVMKAYDDIISDMYATHDSIGASIGDRKAA</sequence>
<dbReference type="PANTHER" id="PTHR43272">
    <property type="entry name" value="LONG-CHAIN-FATTY-ACID--COA LIGASE"/>
    <property type="match status" value="1"/>
</dbReference>
<dbReference type="Proteomes" id="UP001530293">
    <property type="component" value="Unassembled WGS sequence"/>
</dbReference>